<organism evidence="1 2">
    <name type="scientific">Lagenidium giganteum</name>
    <dbReference type="NCBI Taxonomy" id="4803"/>
    <lineage>
        <taxon>Eukaryota</taxon>
        <taxon>Sar</taxon>
        <taxon>Stramenopiles</taxon>
        <taxon>Oomycota</taxon>
        <taxon>Peronosporomycetes</taxon>
        <taxon>Pythiales</taxon>
        <taxon>Pythiaceae</taxon>
    </lineage>
</organism>
<dbReference type="Proteomes" id="UP001146120">
    <property type="component" value="Unassembled WGS sequence"/>
</dbReference>
<dbReference type="EMBL" id="DAKRPA010000314">
    <property type="protein sequence ID" value="DAZ93467.1"/>
    <property type="molecule type" value="Genomic_DNA"/>
</dbReference>
<protein>
    <submittedName>
        <fullName evidence="1">Uncharacterized protein</fullName>
    </submittedName>
</protein>
<evidence type="ECO:0000313" key="1">
    <source>
        <dbReference type="EMBL" id="DAZ93467.1"/>
    </source>
</evidence>
<reference evidence="1" key="1">
    <citation type="submission" date="2022-11" db="EMBL/GenBank/DDBJ databases">
        <authorList>
            <person name="Morgan W.R."/>
            <person name="Tartar A."/>
        </authorList>
    </citation>
    <scope>NUCLEOTIDE SEQUENCE</scope>
    <source>
        <strain evidence="1">ARSEF 373</strain>
    </source>
</reference>
<dbReference type="AlphaFoldDB" id="A0AAV2YF93"/>
<name>A0AAV2YF93_9STRA</name>
<evidence type="ECO:0000313" key="2">
    <source>
        <dbReference type="Proteomes" id="UP001146120"/>
    </source>
</evidence>
<accession>A0AAV2YF93</accession>
<sequence>MGGQTSRMVREIVEDSMYIIRQTNRQKYEQSVAVHREVRSKIEELKRINEKMIHSAKQDAQRAELFETFQSVDAQKKSLDNVVSVQMAVLLFACAPYIHTYR</sequence>
<comment type="caution">
    <text evidence="1">The sequence shown here is derived from an EMBL/GenBank/DDBJ whole genome shotgun (WGS) entry which is preliminary data.</text>
</comment>
<reference evidence="1" key="2">
    <citation type="journal article" date="2023" name="Microbiol Resour">
        <title>Decontamination and Annotation of the Draft Genome Sequence of the Oomycete Lagenidium giganteum ARSEF 373.</title>
        <authorList>
            <person name="Morgan W.R."/>
            <person name="Tartar A."/>
        </authorList>
    </citation>
    <scope>NUCLEOTIDE SEQUENCE</scope>
    <source>
        <strain evidence="1">ARSEF 373</strain>
    </source>
</reference>
<keyword evidence="2" id="KW-1185">Reference proteome</keyword>
<proteinExistence type="predicted"/>
<gene>
    <name evidence="1" type="ORF">N0F65_006526</name>
</gene>